<protein>
    <submittedName>
        <fullName evidence="4">Uncharacterized protein</fullName>
    </submittedName>
</protein>
<organism evidence="4 5">
    <name type="scientific">Scylla paramamosain</name>
    <name type="common">Mud crab</name>
    <dbReference type="NCBI Taxonomy" id="85552"/>
    <lineage>
        <taxon>Eukaryota</taxon>
        <taxon>Metazoa</taxon>
        <taxon>Ecdysozoa</taxon>
        <taxon>Arthropoda</taxon>
        <taxon>Crustacea</taxon>
        <taxon>Multicrustacea</taxon>
        <taxon>Malacostraca</taxon>
        <taxon>Eumalacostraca</taxon>
        <taxon>Eucarida</taxon>
        <taxon>Decapoda</taxon>
        <taxon>Pleocyemata</taxon>
        <taxon>Brachyura</taxon>
        <taxon>Eubrachyura</taxon>
        <taxon>Portunoidea</taxon>
        <taxon>Portunidae</taxon>
        <taxon>Portuninae</taxon>
        <taxon>Scylla</taxon>
    </lineage>
</organism>
<evidence type="ECO:0000313" key="5">
    <source>
        <dbReference type="Proteomes" id="UP001487740"/>
    </source>
</evidence>
<evidence type="ECO:0000256" key="2">
    <source>
        <dbReference type="PROSITE-ProRule" id="PRU00497"/>
    </source>
</evidence>
<dbReference type="GO" id="GO:0031012">
    <property type="term" value="C:extracellular matrix"/>
    <property type="evidence" value="ECO:0007669"/>
    <property type="project" value="TreeGrafter"/>
</dbReference>
<feature type="compositionally biased region" description="Low complexity" evidence="3">
    <location>
        <begin position="235"/>
        <end position="269"/>
    </location>
</feature>
<feature type="compositionally biased region" description="Gly residues" evidence="3">
    <location>
        <begin position="222"/>
        <end position="234"/>
    </location>
</feature>
<accession>A0AAW0TCB4</accession>
<dbReference type="PROSITE" id="PS51155">
    <property type="entry name" value="CHIT_BIND_RR_2"/>
    <property type="match status" value="1"/>
</dbReference>
<dbReference type="PANTHER" id="PTHR12236">
    <property type="entry name" value="STRUCTURAL CONTITUENT OF CUTICLE"/>
    <property type="match status" value="1"/>
</dbReference>
<feature type="compositionally biased region" description="Basic and acidic residues" evidence="3">
    <location>
        <begin position="321"/>
        <end position="337"/>
    </location>
</feature>
<keyword evidence="1 2" id="KW-0193">Cuticle</keyword>
<comment type="caution">
    <text evidence="4">The sequence shown here is derived from an EMBL/GenBank/DDBJ whole genome shotgun (WGS) entry which is preliminary data.</text>
</comment>
<dbReference type="GO" id="GO:0042302">
    <property type="term" value="F:structural constituent of cuticle"/>
    <property type="evidence" value="ECO:0007669"/>
    <property type="project" value="UniProtKB-UniRule"/>
</dbReference>
<dbReference type="PANTHER" id="PTHR12236:SF79">
    <property type="entry name" value="CUTICULAR PROTEIN 50CB-RELATED"/>
    <property type="match status" value="1"/>
</dbReference>
<reference evidence="4 5" key="1">
    <citation type="submission" date="2023-03" db="EMBL/GenBank/DDBJ databases">
        <title>High-quality genome of Scylla paramamosain provides insights in environmental adaptation.</title>
        <authorList>
            <person name="Zhang L."/>
        </authorList>
    </citation>
    <scope>NUCLEOTIDE SEQUENCE [LARGE SCALE GENOMIC DNA]</scope>
    <source>
        <strain evidence="4">LZ_2023a</strain>
        <tissue evidence="4">Muscle</tissue>
    </source>
</reference>
<name>A0AAW0TCB4_SCYPA</name>
<feature type="compositionally biased region" description="Basic and acidic residues" evidence="3">
    <location>
        <begin position="171"/>
        <end position="183"/>
    </location>
</feature>
<evidence type="ECO:0000256" key="1">
    <source>
        <dbReference type="ARBA" id="ARBA00022460"/>
    </source>
</evidence>
<evidence type="ECO:0000256" key="3">
    <source>
        <dbReference type="SAM" id="MobiDB-lite"/>
    </source>
</evidence>
<gene>
    <name evidence="4" type="ORF">O3P69_016074</name>
</gene>
<feature type="compositionally biased region" description="Low complexity" evidence="3">
    <location>
        <begin position="277"/>
        <end position="288"/>
    </location>
</feature>
<evidence type="ECO:0000313" key="4">
    <source>
        <dbReference type="EMBL" id="KAK8384097.1"/>
    </source>
</evidence>
<proteinExistence type="predicted"/>
<feature type="region of interest" description="Disordered" evidence="3">
    <location>
        <begin position="171"/>
        <end position="337"/>
    </location>
</feature>
<dbReference type="InterPro" id="IPR051217">
    <property type="entry name" value="Insect_Cuticle_Struc_Prot"/>
</dbReference>
<dbReference type="EMBL" id="JARAKH010000036">
    <property type="protein sequence ID" value="KAK8384097.1"/>
    <property type="molecule type" value="Genomic_DNA"/>
</dbReference>
<dbReference type="Proteomes" id="UP001487740">
    <property type="component" value="Unassembled WGS sequence"/>
</dbReference>
<dbReference type="InterPro" id="IPR000618">
    <property type="entry name" value="Insect_cuticle"/>
</dbReference>
<feature type="compositionally biased region" description="Low complexity" evidence="3">
    <location>
        <begin position="191"/>
        <end position="221"/>
    </location>
</feature>
<keyword evidence="5" id="KW-1185">Reference proteome</keyword>
<dbReference type="AlphaFoldDB" id="A0AAW0TCB4"/>
<dbReference type="Pfam" id="PF00379">
    <property type="entry name" value="Chitin_bind_4"/>
    <property type="match status" value="1"/>
</dbReference>
<sequence length="393" mass="42169">MNNTKEQSSEQVTGRSVMMCLPWTSMKKRGSFYTITDQRERRVQHPASLGQPIQVTSNSPEMPKQRKHIIAFLAGFLSDNGSTLPEREGEWELVVLLAVAAAASAARPNYNFQYAVQDSRNNFGHEETRQLENTNGRFFAQLPDGRLQQVNYRVDGNSGFLAEVTYDGEARFPDSDESFESRGRRVFSAPSSSSSRFGSSSGSSGFGSSSGRSGFGSSSGSSGFGSSSGSGRSGFGSSSSSSFGRSGSSSSSSSSFGRTGGSSSSSFGSGRSGSGRSGSSSGSSSSFGRTGGGSSSSSSFGSGRSGSGRSGSSGTSFFSLDSRESREFPFASRESREHRFDSFEDRFDSREDRFDSRFDSREDRFPFASRESREFAGPRNPFVRAASRGYRYD</sequence>
<dbReference type="GO" id="GO:0005615">
    <property type="term" value="C:extracellular space"/>
    <property type="evidence" value="ECO:0007669"/>
    <property type="project" value="TreeGrafter"/>
</dbReference>